<dbReference type="Proteomes" id="UP001597441">
    <property type="component" value="Unassembled WGS sequence"/>
</dbReference>
<reference evidence="3" key="1">
    <citation type="journal article" date="2019" name="Int. J. Syst. Evol. Microbiol.">
        <title>The Global Catalogue of Microorganisms (GCM) 10K type strain sequencing project: providing services to taxonomists for standard genome sequencing and annotation.</title>
        <authorList>
            <consortium name="The Broad Institute Genomics Platform"/>
            <consortium name="The Broad Institute Genome Sequencing Center for Infectious Disease"/>
            <person name="Wu L."/>
            <person name="Ma J."/>
        </authorList>
    </citation>
    <scope>NUCLEOTIDE SEQUENCE [LARGE SCALE GENOMIC DNA]</scope>
    <source>
        <strain evidence="3">KCTC 42903</strain>
    </source>
</reference>
<dbReference type="RefSeq" id="WP_388013620.1">
    <property type="nucleotide sequence ID" value="NZ_JBHUDT010000001.1"/>
</dbReference>
<dbReference type="InterPro" id="IPR016181">
    <property type="entry name" value="Acyl_CoA_acyltransferase"/>
</dbReference>
<evidence type="ECO:0000313" key="3">
    <source>
        <dbReference type="Proteomes" id="UP001597441"/>
    </source>
</evidence>
<proteinExistence type="predicted"/>
<protein>
    <submittedName>
        <fullName evidence="2">GNAT family N-acetyltransferase</fullName>
    </submittedName>
</protein>
<comment type="caution">
    <text evidence="2">The sequence shown here is derived from an EMBL/GenBank/DDBJ whole genome shotgun (WGS) entry which is preliminary data.</text>
</comment>
<organism evidence="2 3">
    <name type="scientific">Gelatiniphilus marinus</name>
    <dbReference type="NCBI Taxonomy" id="1759464"/>
    <lineage>
        <taxon>Bacteria</taxon>
        <taxon>Pseudomonadati</taxon>
        <taxon>Bacteroidota</taxon>
        <taxon>Flavobacteriia</taxon>
        <taxon>Flavobacteriales</taxon>
        <taxon>Flavobacteriaceae</taxon>
        <taxon>Gelatiniphilus</taxon>
    </lineage>
</organism>
<dbReference type="Pfam" id="PF13480">
    <property type="entry name" value="Acetyltransf_6"/>
    <property type="match status" value="1"/>
</dbReference>
<accession>A0ABW5JPD9</accession>
<feature type="domain" description="BioF2-like acetyltransferase" evidence="1">
    <location>
        <begin position="99"/>
        <end position="246"/>
    </location>
</feature>
<name>A0ABW5JPD9_9FLAO</name>
<dbReference type="InterPro" id="IPR038740">
    <property type="entry name" value="BioF2-like_GNAT_dom"/>
</dbReference>
<evidence type="ECO:0000259" key="1">
    <source>
        <dbReference type="Pfam" id="PF13480"/>
    </source>
</evidence>
<keyword evidence="3" id="KW-1185">Reference proteome</keyword>
<dbReference type="EMBL" id="JBHULK010000001">
    <property type="protein sequence ID" value="MFD2533975.1"/>
    <property type="molecule type" value="Genomic_DNA"/>
</dbReference>
<dbReference type="Gene3D" id="3.40.630.30">
    <property type="match status" value="1"/>
</dbReference>
<evidence type="ECO:0000313" key="2">
    <source>
        <dbReference type="EMBL" id="MFD2533975.1"/>
    </source>
</evidence>
<gene>
    <name evidence="2" type="ORF">ACFSQS_02575</name>
</gene>
<sequence>MGNVKNITFFKSFLFEDSLPPIYNTASVDDLFFENKKNSPFSITNSVIKVNDVPDYFNLETVNCPQKIVVKKTKTIQGHLVELSTFKTIDAYLKSKFGSKSRSNLRRYKNRLETCFNIKYVSYYGNISKEKYNSLFKVLKSLLVRRFAEKQETNYELQHFDEYYKTIYNLIANKKASLFVIYDGEKPISIRINMFKNNRGYYILSGYDIDYSKFHLGAIDMLKNIEWCINNGFKVYNLLKGYDYYKTKWATKSHYYYNHIAYNSNKTSTLLLGQYLYIKEQLKYKFYNVLKRYNLISKLKTFKQTIFSILGGDGTKKITVSISDFYEAEAYKIIEINIEKNNDFAFLRKPVYDFLFLNNNSLNNLTILKLADYTNKFVIHSKGKKKLITVNGIT</sequence>
<dbReference type="SUPFAM" id="SSF55729">
    <property type="entry name" value="Acyl-CoA N-acyltransferases (Nat)"/>
    <property type="match status" value="1"/>
</dbReference>